<comment type="similarity">
    <text evidence="2 7 8">Belongs to the bacterioferritin family.</text>
</comment>
<dbReference type="SUPFAM" id="SSF47240">
    <property type="entry name" value="Ferritin-like"/>
    <property type="match status" value="1"/>
</dbReference>
<name>A0ABR8KWT5_9SPHN</name>
<sequence>MKGDAKVIEYLNKALTNELTAINQYWLHYRVLADWGVTKLAEYERHESIEEMQHADRLAERILFLEALPNFQAIHQLKVGETVEEILKADLALEEEAIPLLRDAAEHAKSVKDYTSEQIFEDILANEEEHVDFLETQFDMIERMGLQNYVQLQSHPAGEGETNAGAK</sequence>
<evidence type="ECO:0000259" key="9">
    <source>
        <dbReference type="PROSITE" id="PS50905"/>
    </source>
</evidence>
<proteinExistence type="inferred from homology"/>
<dbReference type="InterPro" id="IPR009040">
    <property type="entry name" value="Ferritin-like_diiron"/>
</dbReference>
<accession>A0ABR8KWT5</accession>
<dbReference type="NCBIfam" id="TIGR00754">
    <property type="entry name" value="bfr"/>
    <property type="match status" value="1"/>
</dbReference>
<keyword evidence="4 8" id="KW-0349">Heme</keyword>
<dbReference type="Pfam" id="PF00210">
    <property type="entry name" value="Ferritin"/>
    <property type="match status" value="1"/>
</dbReference>
<dbReference type="PANTHER" id="PTHR30295">
    <property type="entry name" value="BACTERIOFERRITIN"/>
    <property type="match status" value="1"/>
</dbReference>
<comment type="caution">
    <text evidence="10">The sequence shown here is derived from an EMBL/GenBank/DDBJ whole genome shotgun (WGS) entry which is preliminary data.</text>
</comment>
<evidence type="ECO:0000256" key="8">
    <source>
        <dbReference type="RuleBase" id="RU000623"/>
    </source>
</evidence>
<evidence type="ECO:0000256" key="1">
    <source>
        <dbReference type="ARBA" id="ARBA00001970"/>
    </source>
</evidence>
<dbReference type="Gene3D" id="1.20.1260.10">
    <property type="match status" value="1"/>
</dbReference>
<comment type="function">
    <text evidence="7">Iron-storage protein, whose ferroxidase center binds Fe(2+), oxidizes it using dioxygen to Fe(3+), and participates in the subsequent Fe(3+) oxide mineral core formation within the central cavity of the BFR protein shell.</text>
</comment>
<keyword evidence="11" id="KW-1185">Reference proteome</keyword>
<dbReference type="CDD" id="cd00907">
    <property type="entry name" value="Bacterioferritin"/>
    <property type="match status" value="1"/>
</dbReference>
<evidence type="ECO:0000313" key="11">
    <source>
        <dbReference type="Proteomes" id="UP000635384"/>
    </source>
</evidence>
<evidence type="ECO:0000256" key="3">
    <source>
        <dbReference type="ARBA" id="ARBA00022434"/>
    </source>
</evidence>
<reference evidence="10 11" key="1">
    <citation type="submission" date="2020-09" db="EMBL/GenBank/DDBJ databases">
        <authorList>
            <person name="Yoon J.-W."/>
        </authorList>
    </citation>
    <scope>NUCLEOTIDE SEQUENCE [LARGE SCALE GENOMIC DNA]</scope>
    <source>
        <strain evidence="10 11">KMU-140</strain>
    </source>
</reference>
<dbReference type="InterPro" id="IPR009078">
    <property type="entry name" value="Ferritin-like_SF"/>
</dbReference>
<dbReference type="RefSeq" id="WP_190788110.1">
    <property type="nucleotide sequence ID" value="NZ_JACXLC010000001.1"/>
</dbReference>
<keyword evidence="5 7" id="KW-0479">Metal-binding</keyword>
<dbReference type="PROSITE" id="PS50905">
    <property type="entry name" value="FERRITIN_LIKE"/>
    <property type="match status" value="1"/>
</dbReference>
<feature type="domain" description="Ferritin-like diiron" evidence="9">
    <location>
        <begin position="1"/>
        <end position="145"/>
    </location>
</feature>
<dbReference type="PRINTS" id="PR00601">
    <property type="entry name" value="BACFERRITIN"/>
</dbReference>
<protein>
    <recommendedName>
        <fullName evidence="7 8">Bacterioferritin</fullName>
        <ecNumber evidence="7">1.16.3.1</ecNumber>
    </recommendedName>
</protein>
<dbReference type="EMBL" id="JACXLC010000001">
    <property type="protein sequence ID" value="MBD2842666.1"/>
    <property type="molecule type" value="Genomic_DNA"/>
</dbReference>
<dbReference type="InterPro" id="IPR012347">
    <property type="entry name" value="Ferritin-like"/>
</dbReference>
<dbReference type="InterPro" id="IPR008331">
    <property type="entry name" value="Ferritin_DPS_dom"/>
</dbReference>
<evidence type="ECO:0000256" key="4">
    <source>
        <dbReference type="ARBA" id="ARBA00022617"/>
    </source>
</evidence>
<evidence type="ECO:0000256" key="2">
    <source>
        <dbReference type="ARBA" id="ARBA00008093"/>
    </source>
</evidence>
<comment type="catalytic activity">
    <reaction evidence="7">
        <text>4 Fe(2+) + O2 + 4 H(+) = 4 Fe(3+) + 2 H2O</text>
        <dbReference type="Rhea" id="RHEA:11148"/>
        <dbReference type="ChEBI" id="CHEBI:15377"/>
        <dbReference type="ChEBI" id="CHEBI:15378"/>
        <dbReference type="ChEBI" id="CHEBI:15379"/>
        <dbReference type="ChEBI" id="CHEBI:29033"/>
        <dbReference type="ChEBI" id="CHEBI:29034"/>
        <dbReference type="EC" id="1.16.3.1"/>
    </reaction>
</comment>
<dbReference type="EC" id="1.16.3.1" evidence="7"/>
<dbReference type="PROSITE" id="PS00549">
    <property type="entry name" value="BACTERIOFERRITIN"/>
    <property type="match status" value="1"/>
</dbReference>
<dbReference type="PANTHER" id="PTHR30295:SF0">
    <property type="entry name" value="BACTERIOFERRITIN"/>
    <property type="match status" value="1"/>
</dbReference>
<evidence type="ECO:0000256" key="5">
    <source>
        <dbReference type="ARBA" id="ARBA00022723"/>
    </source>
</evidence>
<evidence type="ECO:0000256" key="7">
    <source>
        <dbReference type="PIRNR" id="PIRNR002560"/>
    </source>
</evidence>
<dbReference type="InterPro" id="IPR002024">
    <property type="entry name" value="Bacterioferritin"/>
</dbReference>
<dbReference type="Proteomes" id="UP000635384">
    <property type="component" value="Unassembled WGS sequence"/>
</dbReference>
<keyword evidence="6 7" id="KW-0408">Iron</keyword>
<organism evidence="10 11">
    <name type="scientific">Erythrobacter rubeus</name>
    <dbReference type="NCBI Taxonomy" id="2760803"/>
    <lineage>
        <taxon>Bacteria</taxon>
        <taxon>Pseudomonadati</taxon>
        <taxon>Pseudomonadota</taxon>
        <taxon>Alphaproteobacteria</taxon>
        <taxon>Sphingomonadales</taxon>
        <taxon>Erythrobacteraceae</taxon>
        <taxon>Erythrobacter/Porphyrobacter group</taxon>
        <taxon>Erythrobacter</taxon>
    </lineage>
</organism>
<evidence type="ECO:0000256" key="6">
    <source>
        <dbReference type="ARBA" id="ARBA00023004"/>
    </source>
</evidence>
<dbReference type="PIRSF" id="PIRSF002560">
    <property type="entry name" value="Bacterioferritin"/>
    <property type="match status" value="1"/>
</dbReference>
<keyword evidence="3 7" id="KW-0409">Iron storage</keyword>
<comment type="cofactor">
    <cofactor evidence="1">
        <name>heme b</name>
        <dbReference type="ChEBI" id="CHEBI:60344"/>
    </cofactor>
</comment>
<evidence type="ECO:0000313" key="10">
    <source>
        <dbReference type="EMBL" id="MBD2842666.1"/>
    </source>
</evidence>
<gene>
    <name evidence="10" type="primary">bfr</name>
    <name evidence="10" type="ORF">IB285_10395</name>
</gene>